<dbReference type="SMART" id="SM00249">
    <property type="entry name" value="PHD"/>
    <property type="match status" value="1"/>
</dbReference>
<comment type="caution">
    <text evidence="7">The sequence shown here is derived from an EMBL/GenBank/DDBJ whole genome shotgun (WGS) entry which is preliminary data.</text>
</comment>
<keyword evidence="1" id="KW-0479">Metal-binding</keyword>
<evidence type="ECO:0000259" key="6">
    <source>
        <dbReference type="SMART" id="SM00249"/>
    </source>
</evidence>
<evidence type="ECO:0000256" key="3">
    <source>
        <dbReference type="ARBA" id="ARBA00022833"/>
    </source>
</evidence>
<dbReference type="PANTHER" id="PTHR46462:SF3">
    <property type="entry name" value="UPSET, ISOFORM A"/>
    <property type="match status" value="1"/>
</dbReference>
<evidence type="ECO:0000256" key="5">
    <source>
        <dbReference type="SAM" id="MobiDB-lite"/>
    </source>
</evidence>
<evidence type="ECO:0000256" key="1">
    <source>
        <dbReference type="ARBA" id="ARBA00022723"/>
    </source>
</evidence>
<feature type="region of interest" description="Disordered" evidence="5">
    <location>
        <begin position="24"/>
        <end position="49"/>
    </location>
</feature>
<feature type="compositionally biased region" description="Low complexity" evidence="5">
    <location>
        <begin position="196"/>
        <end position="220"/>
    </location>
</feature>
<dbReference type="GO" id="GO:0008270">
    <property type="term" value="F:zinc ion binding"/>
    <property type="evidence" value="ECO:0007669"/>
    <property type="project" value="UniProtKB-KW"/>
</dbReference>
<dbReference type="GO" id="GO:0006325">
    <property type="term" value="P:chromatin organization"/>
    <property type="evidence" value="ECO:0007669"/>
    <property type="project" value="UniProtKB-KW"/>
</dbReference>
<organism evidence="7 8">
    <name type="scientific">Mycena metata</name>
    <dbReference type="NCBI Taxonomy" id="1033252"/>
    <lineage>
        <taxon>Eukaryota</taxon>
        <taxon>Fungi</taxon>
        <taxon>Dikarya</taxon>
        <taxon>Basidiomycota</taxon>
        <taxon>Agaricomycotina</taxon>
        <taxon>Agaricomycetes</taxon>
        <taxon>Agaricomycetidae</taxon>
        <taxon>Agaricales</taxon>
        <taxon>Marasmiineae</taxon>
        <taxon>Mycenaceae</taxon>
        <taxon>Mycena</taxon>
    </lineage>
</organism>
<feature type="domain" description="Zinc finger PHD-type" evidence="6">
    <location>
        <begin position="114"/>
        <end position="158"/>
    </location>
</feature>
<feature type="region of interest" description="Disordered" evidence="5">
    <location>
        <begin position="163"/>
        <end position="297"/>
    </location>
</feature>
<dbReference type="InterPro" id="IPR013083">
    <property type="entry name" value="Znf_RING/FYVE/PHD"/>
</dbReference>
<sequence length="359" mass="38226">MGIRGGSARNGVVMGNANGFVAPTTTPGASASGSTSTVPQKRKLGSGSGMGIRREAAIRRSARRMVGDVGRGRGWRGSRSRIHIRARARPLVLVRAQTPLVGPRANADAGDEIRCQCGSSVDDGFSIACDMCGRWGHAACFGIAQGSVPENWRCWVCAPGGALPQRHGHKQPPTRALSTPPQTATTPATPRRRSSSPRTRGCNTLSSRTTSSRTQIARRGGVCRRCRPHRRKRRLWRTDIHPSSSPCRRLRTRRYSSPSSLPHTPPPRPLAYTPSASARNPPAYPLRPPPSSQPSSAYLVAPTNGYAHAGLPNPLVALDARGVGGGGGGCWPNAEVRGFVCPGGWAKVQAKTREEGRVI</sequence>
<protein>
    <recommendedName>
        <fullName evidence="6">Zinc finger PHD-type domain-containing protein</fullName>
    </recommendedName>
</protein>
<dbReference type="AlphaFoldDB" id="A0AAD7MWV5"/>
<keyword evidence="8" id="KW-1185">Reference proteome</keyword>
<dbReference type="PANTHER" id="PTHR46462">
    <property type="entry name" value="UPSET, ISOFORM A"/>
    <property type="match status" value="1"/>
</dbReference>
<keyword evidence="4" id="KW-0156">Chromatin regulator</keyword>
<evidence type="ECO:0000313" key="7">
    <source>
        <dbReference type="EMBL" id="KAJ7734249.1"/>
    </source>
</evidence>
<dbReference type="GO" id="GO:0070210">
    <property type="term" value="C:Rpd3L-Expanded complex"/>
    <property type="evidence" value="ECO:0007669"/>
    <property type="project" value="TreeGrafter"/>
</dbReference>
<dbReference type="InterPro" id="IPR011011">
    <property type="entry name" value="Znf_FYVE_PHD"/>
</dbReference>
<feature type="compositionally biased region" description="Low complexity" evidence="5">
    <location>
        <begin position="24"/>
        <end position="39"/>
    </location>
</feature>
<evidence type="ECO:0000256" key="4">
    <source>
        <dbReference type="ARBA" id="ARBA00022853"/>
    </source>
</evidence>
<dbReference type="InterPro" id="IPR001965">
    <property type="entry name" value="Znf_PHD"/>
</dbReference>
<dbReference type="EMBL" id="JARKIB010000133">
    <property type="protein sequence ID" value="KAJ7734249.1"/>
    <property type="molecule type" value="Genomic_DNA"/>
</dbReference>
<dbReference type="Gene3D" id="3.30.40.10">
    <property type="entry name" value="Zinc/RING finger domain, C3HC4 (zinc finger)"/>
    <property type="match status" value="1"/>
</dbReference>
<name>A0AAD7MWV5_9AGAR</name>
<gene>
    <name evidence="7" type="ORF">B0H16DRAFT_154555</name>
</gene>
<feature type="compositionally biased region" description="Basic residues" evidence="5">
    <location>
        <begin position="221"/>
        <end position="235"/>
    </location>
</feature>
<feature type="compositionally biased region" description="Low complexity" evidence="5">
    <location>
        <begin position="178"/>
        <end position="189"/>
    </location>
</feature>
<keyword evidence="2" id="KW-0863">Zinc-finger</keyword>
<dbReference type="Pfam" id="PF20826">
    <property type="entry name" value="PHD_5"/>
    <property type="match status" value="1"/>
</dbReference>
<keyword evidence="3" id="KW-0862">Zinc</keyword>
<dbReference type="Proteomes" id="UP001215598">
    <property type="component" value="Unassembled WGS sequence"/>
</dbReference>
<proteinExistence type="predicted"/>
<evidence type="ECO:0000256" key="2">
    <source>
        <dbReference type="ARBA" id="ARBA00022771"/>
    </source>
</evidence>
<dbReference type="GO" id="GO:0006355">
    <property type="term" value="P:regulation of DNA-templated transcription"/>
    <property type="evidence" value="ECO:0007669"/>
    <property type="project" value="TreeGrafter"/>
</dbReference>
<feature type="compositionally biased region" description="Pro residues" evidence="5">
    <location>
        <begin position="282"/>
        <end position="292"/>
    </location>
</feature>
<evidence type="ECO:0000313" key="8">
    <source>
        <dbReference type="Proteomes" id="UP001215598"/>
    </source>
</evidence>
<dbReference type="SUPFAM" id="SSF57903">
    <property type="entry name" value="FYVE/PHD zinc finger"/>
    <property type="match status" value="1"/>
</dbReference>
<dbReference type="GO" id="GO:0034967">
    <property type="term" value="C:Set3 complex"/>
    <property type="evidence" value="ECO:0007669"/>
    <property type="project" value="TreeGrafter"/>
</dbReference>
<accession>A0AAD7MWV5</accession>
<reference evidence="7" key="1">
    <citation type="submission" date="2023-03" db="EMBL/GenBank/DDBJ databases">
        <title>Massive genome expansion in bonnet fungi (Mycena s.s.) driven by repeated elements and novel gene families across ecological guilds.</title>
        <authorList>
            <consortium name="Lawrence Berkeley National Laboratory"/>
            <person name="Harder C.B."/>
            <person name="Miyauchi S."/>
            <person name="Viragh M."/>
            <person name="Kuo A."/>
            <person name="Thoen E."/>
            <person name="Andreopoulos B."/>
            <person name="Lu D."/>
            <person name="Skrede I."/>
            <person name="Drula E."/>
            <person name="Henrissat B."/>
            <person name="Morin E."/>
            <person name="Kohler A."/>
            <person name="Barry K."/>
            <person name="LaButti K."/>
            <person name="Morin E."/>
            <person name="Salamov A."/>
            <person name="Lipzen A."/>
            <person name="Mereny Z."/>
            <person name="Hegedus B."/>
            <person name="Baldrian P."/>
            <person name="Stursova M."/>
            <person name="Weitz H."/>
            <person name="Taylor A."/>
            <person name="Grigoriev I.V."/>
            <person name="Nagy L.G."/>
            <person name="Martin F."/>
            <person name="Kauserud H."/>
        </authorList>
    </citation>
    <scope>NUCLEOTIDE SEQUENCE</scope>
    <source>
        <strain evidence="7">CBHHK182m</strain>
    </source>
</reference>